<dbReference type="InterPro" id="IPR006665">
    <property type="entry name" value="OmpA-like"/>
</dbReference>
<accession>A0A6L5Z0G1</accession>
<name>A0A6L5Z0G1_9RHOB</name>
<evidence type="ECO:0000256" key="1">
    <source>
        <dbReference type="PROSITE-ProRule" id="PRU00473"/>
    </source>
</evidence>
<proteinExistence type="predicted"/>
<dbReference type="Pfam" id="PF00691">
    <property type="entry name" value="OmpA"/>
    <property type="match status" value="1"/>
</dbReference>
<dbReference type="EMBL" id="WIND01000004">
    <property type="protein sequence ID" value="MSU89464.1"/>
    <property type="molecule type" value="Genomic_DNA"/>
</dbReference>
<dbReference type="InterPro" id="IPR050330">
    <property type="entry name" value="Bact_OuterMem_StrucFunc"/>
</dbReference>
<dbReference type="SUPFAM" id="SSF103088">
    <property type="entry name" value="OmpA-like"/>
    <property type="match status" value="1"/>
</dbReference>
<protein>
    <submittedName>
        <fullName evidence="5">OmpA family protein</fullName>
    </submittedName>
</protein>
<keyword evidence="6" id="KW-1185">Reference proteome</keyword>
<evidence type="ECO:0000256" key="2">
    <source>
        <dbReference type="SAM" id="MobiDB-lite"/>
    </source>
</evidence>
<dbReference type="PANTHER" id="PTHR30329:SF20">
    <property type="entry name" value="EXPORTED PROTEIN"/>
    <property type="match status" value="1"/>
</dbReference>
<reference evidence="5 6" key="1">
    <citation type="submission" date="2019-10" db="EMBL/GenBank/DDBJ databases">
        <title>Cognatihalovulum marinum gen. nov. sp. nov., a new member of the family Rhodobacteraceae isolated from deep seawater of the Northwest Indian Ocean.</title>
        <authorList>
            <person name="Ruan C."/>
            <person name="Wang J."/>
            <person name="Zheng X."/>
            <person name="Song L."/>
            <person name="Zhu Y."/>
            <person name="Huang Y."/>
            <person name="Lu Z."/>
            <person name="Du W."/>
            <person name="Huang L."/>
            <person name="Dai X."/>
        </authorList>
    </citation>
    <scope>NUCLEOTIDE SEQUENCE [LARGE SCALE GENOMIC DNA]</scope>
    <source>
        <strain evidence="5 6">2CG4</strain>
    </source>
</reference>
<dbReference type="RefSeq" id="WP_154445947.1">
    <property type="nucleotide sequence ID" value="NZ_WIND01000004.1"/>
</dbReference>
<organism evidence="5 6">
    <name type="scientific">Halovulum marinum</name>
    <dbReference type="NCBI Taxonomy" id="2662447"/>
    <lineage>
        <taxon>Bacteria</taxon>
        <taxon>Pseudomonadati</taxon>
        <taxon>Pseudomonadota</taxon>
        <taxon>Alphaproteobacteria</taxon>
        <taxon>Rhodobacterales</taxon>
        <taxon>Paracoccaceae</taxon>
        <taxon>Halovulum</taxon>
    </lineage>
</organism>
<evidence type="ECO:0000259" key="4">
    <source>
        <dbReference type="PROSITE" id="PS51123"/>
    </source>
</evidence>
<feature type="domain" description="OmpA-like" evidence="4">
    <location>
        <begin position="224"/>
        <end position="339"/>
    </location>
</feature>
<evidence type="ECO:0000313" key="5">
    <source>
        <dbReference type="EMBL" id="MSU89464.1"/>
    </source>
</evidence>
<dbReference type="GO" id="GO:0016020">
    <property type="term" value="C:membrane"/>
    <property type="evidence" value="ECO:0007669"/>
    <property type="project" value="UniProtKB-UniRule"/>
</dbReference>
<gene>
    <name evidence="5" type="ORF">GE300_07520</name>
</gene>
<dbReference type="PANTHER" id="PTHR30329">
    <property type="entry name" value="STATOR ELEMENT OF FLAGELLAR MOTOR COMPLEX"/>
    <property type="match status" value="1"/>
</dbReference>
<evidence type="ECO:0000256" key="3">
    <source>
        <dbReference type="SAM" id="SignalP"/>
    </source>
</evidence>
<dbReference type="AlphaFoldDB" id="A0A6L5Z0G1"/>
<sequence length="339" mass="34242">MTPARAVLLLALALGGAAAAQTPLSLPAGAVATHDSVEDPGRYALPTGRFGTGAAPALPLEGRIHLRAWRLPDGGPGPLALARALRRQLEQAGFEILLDCAAADCGGFDYRIGTRVLPPPAMEVSLTAFHALSARRGDPAPAHLNLLISRSEGGGWVQAIEATPGTAPAPALVPPGAAATGDPSGDASDAAARPVAAGAAPPETAPETAPAPGAPDDSPLLKALRSQGRVVLDGVDFAPGARRPDAAAAAALEPLAAALRADPGLRLMLVGHSDDTGTLAANIALSRARAAAVRTVLVERFGIDGRRLEAQGAGFLAPRAPNTSDAGRARNRRVEAVLR</sequence>
<dbReference type="PROSITE" id="PS51123">
    <property type="entry name" value="OMPA_2"/>
    <property type="match status" value="1"/>
</dbReference>
<feature type="signal peptide" evidence="3">
    <location>
        <begin position="1"/>
        <end position="19"/>
    </location>
</feature>
<comment type="caution">
    <text evidence="5">The sequence shown here is derived from an EMBL/GenBank/DDBJ whole genome shotgun (WGS) entry which is preliminary data.</text>
</comment>
<evidence type="ECO:0000313" key="6">
    <source>
        <dbReference type="Proteomes" id="UP000474957"/>
    </source>
</evidence>
<dbReference type="InterPro" id="IPR036737">
    <property type="entry name" value="OmpA-like_sf"/>
</dbReference>
<feature type="compositionally biased region" description="Low complexity" evidence="2">
    <location>
        <begin position="166"/>
        <end position="215"/>
    </location>
</feature>
<dbReference type="Proteomes" id="UP000474957">
    <property type="component" value="Unassembled WGS sequence"/>
</dbReference>
<keyword evidence="3" id="KW-0732">Signal</keyword>
<feature type="chain" id="PRO_5026937376" evidence="3">
    <location>
        <begin position="20"/>
        <end position="339"/>
    </location>
</feature>
<keyword evidence="1" id="KW-0472">Membrane</keyword>
<dbReference type="Gene3D" id="3.30.1330.60">
    <property type="entry name" value="OmpA-like domain"/>
    <property type="match status" value="1"/>
</dbReference>
<dbReference type="CDD" id="cd07185">
    <property type="entry name" value="OmpA_C-like"/>
    <property type="match status" value="1"/>
</dbReference>
<feature type="region of interest" description="Disordered" evidence="2">
    <location>
        <begin position="166"/>
        <end position="220"/>
    </location>
</feature>